<gene>
    <name evidence="3" type="ORF">CEW83_18905</name>
</gene>
<dbReference type="RefSeq" id="WP_108950743.1">
    <property type="nucleotide sequence ID" value="NZ_CP022187.1"/>
</dbReference>
<evidence type="ECO:0000313" key="3">
    <source>
        <dbReference type="EMBL" id="AWI77044.1"/>
    </source>
</evidence>
<dbReference type="Pfam" id="PF01337">
    <property type="entry name" value="Barstar"/>
    <property type="match status" value="1"/>
</dbReference>
<dbReference type="Proteomes" id="UP000244930">
    <property type="component" value="Chromosome"/>
</dbReference>
<sequence length="145" mass="15489">MSTSTAPRPLTALLADLSRAGVRPLPPGSAERLAAAASQIGFSCARIDLGDCEDKAALLARIATALAFPRWFGHNWDALADCLGDLGWHPAKGHVLLLEHAGSFRERHTEDFETLLAILRESAALWAGEQLAFWAFVDLSGPDAG</sequence>
<proteinExistence type="inferred from homology"/>
<evidence type="ECO:0000313" key="4">
    <source>
        <dbReference type="Proteomes" id="UP000244930"/>
    </source>
</evidence>
<dbReference type="KEGG" id="acom:CEW83_18905"/>
<dbReference type="SUPFAM" id="SSF52038">
    <property type="entry name" value="Barstar-related"/>
    <property type="match status" value="1"/>
</dbReference>
<keyword evidence="4" id="KW-1185">Reference proteome</keyword>
<name>A0A2U8GUD7_9RHOO</name>
<evidence type="ECO:0000259" key="2">
    <source>
        <dbReference type="Pfam" id="PF01337"/>
    </source>
</evidence>
<dbReference type="EMBL" id="CP022187">
    <property type="protein sequence ID" value="AWI77044.1"/>
    <property type="molecule type" value="Genomic_DNA"/>
</dbReference>
<dbReference type="CDD" id="cd05141">
    <property type="entry name" value="Barstar_evA4336-like"/>
    <property type="match status" value="1"/>
</dbReference>
<protein>
    <recommendedName>
        <fullName evidence="2">Barstar (barnase inhibitor) domain-containing protein</fullName>
    </recommendedName>
</protein>
<comment type="similarity">
    <text evidence="1">Belongs to the barstar family.</text>
</comment>
<accession>A0A2U8GUD7</accession>
<evidence type="ECO:0000256" key="1">
    <source>
        <dbReference type="ARBA" id="ARBA00006845"/>
    </source>
</evidence>
<dbReference type="InterPro" id="IPR035905">
    <property type="entry name" value="Barstar-like_sf"/>
</dbReference>
<dbReference type="AlphaFoldDB" id="A0A2U8GUD7"/>
<dbReference type="InterPro" id="IPR000468">
    <property type="entry name" value="Barstar"/>
</dbReference>
<feature type="domain" description="Barstar (barnase inhibitor)" evidence="2">
    <location>
        <begin position="44"/>
        <end position="137"/>
    </location>
</feature>
<organism evidence="3 4">
    <name type="scientific">Parazoarcus communis</name>
    <dbReference type="NCBI Taxonomy" id="41977"/>
    <lineage>
        <taxon>Bacteria</taxon>
        <taxon>Pseudomonadati</taxon>
        <taxon>Pseudomonadota</taxon>
        <taxon>Betaproteobacteria</taxon>
        <taxon>Rhodocyclales</taxon>
        <taxon>Zoogloeaceae</taxon>
        <taxon>Parazoarcus</taxon>
    </lineage>
</organism>
<reference evidence="3 4" key="1">
    <citation type="submission" date="2017-06" db="EMBL/GenBank/DDBJ databases">
        <title>Azoarcus.</title>
        <authorList>
            <person name="Woo J.-H."/>
            <person name="Kim H.-S."/>
        </authorList>
    </citation>
    <scope>NUCLEOTIDE SEQUENCE [LARGE SCALE GENOMIC DNA]</scope>
    <source>
        <strain evidence="3 4">TSPY31</strain>
    </source>
</reference>
<dbReference type="Gene3D" id="3.30.370.10">
    <property type="entry name" value="Barstar-like"/>
    <property type="match status" value="1"/>
</dbReference>